<evidence type="ECO:0000313" key="2">
    <source>
        <dbReference type="WBParaSite" id="ES5_v2.g25552.t1"/>
    </source>
</evidence>
<organism evidence="1 2">
    <name type="scientific">Panagrolaimus sp. ES5</name>
    <dbReference type="NCBI Taxonomy" id="591445"/>
    <lineage>
        <taxon>Eukaryota</taxon>
        <taxon>Metazoa</taxon>
        <taxon>Ecdysozoa</taxon>
        <taxon>Nematoda</taxon>
        <taxon>Chromadorea</taxon>
        <taxon>Rhabditida</taxon>
        <taxon>Tylenchina</taxon>
        <taxon>Panagrolaimomorpha</taxon>
        <taxon>Panagrolaimoidea</taxon>
        <taxon>Panagrolaimidae</taxon>
        <taxon>Panagrolaimus</taxon>
    </lineage>
</organism>
<proteinExistence type="predicted"/>
<name>A0AC34G7M8_9BILA</name>
<dbReference type="Proteomes" id="UP000887579">
    <property type="component" value="Unplaced"/>
</dbReference>
<sequence>MDDGGEEDLIKFRNKHYQIIVPIFLIICVFAVIANAIVINALRMTRVRNATVTLILSLTISDIWTSSIVACSLLYNSYLPIVKGTYPNPCFSLTLEMLRTGGLITGTLHLLLISVHHYIGIIRPYTDKQKLRTVASVLCVIAWLSPLSVLFGLAAFIPEQGYHDCMNVEFYHSRLFRMSISGLLILIFVFITWCYFRLMDDGGEENLIKFRNKHYQIIVPIFLIICVFAVIANAIVINALRMTRVRNATVTLILSLTISDIWTSSIVACSLLYNSYLPIVKGTYPNPCFSLTLEMLRTGGLITGTLHLLLISVHHYIGIIRPYTDKQKLRTVASVLCVIAWLSPLSVLFGLAAFIPEQGYHDCMNVEFYHSRLFRMSISGLLILIFVFITWCYFRL</sequence>
<reference evidence="2" key="1">
    <citation type="submission" date="2022-11" db="UniProtKB">
        <authorList>
            <consortium name="WormBaseParasite"/>
        </authorList>
    </citation>
    <scope>IDENTIFICATION</scope>
</reference>
<protein>
    <submittedName>
        <fullName evidence="2">G-protein coupled receptors family 1 profile domain-containing protein</fullName>
    </submittedName>
</protein>
<evidence type="ECO:0000313" key="1">
    <source>
        <dbReference type="Proteomes" id="UP000887579"/>
    </source>
</evidence>
<accession>A0AC34G7M8</accession>
<dbReference type="WBParaSite" id="ES5_v2.g25552.t1">
    <property type="protein sequence ID" value="ES5_v2.g25552.t1"/>
    <property type="gene ID" value="ES5_v2.g25552"/>
</dbReference>